<protein>
    <submittedName>
        <fullName evidence="1">7128_t:CDS:1</fullName>
    </submittedName>
</protein>
<comment type="caution">
    <text evidence="1">The sequence shown here is derived from an EMBL/GenBank/DDBJ whole genome shotgun (WGS) entry which is preliminary data.</text>
</comment>
<reference evidence="1" key="1">
    <citation type="submission" date="2021-06" db="EMBL/GenBank/DDBJ databases">
        <authorList>
            <person name="Kallberg Y."/>
            <person name="Tangrot J."/>
            <person name="Rosling A."/>
        </authorList>
    </citation>
    <scope>NUCLEOTIDE SEQUENCE</scope>
    <source>
        <strain evidence="1">FL130A</strain>
    </source>
</reference>
<gene>
    <name evidence="1" type="ORF">ALEPTO_LOCUS7448</name>
</gene>
<name>A0A9N9C287_9GLOM</name>
<dbReference type="Proteomes" id="UP000789508">
    <property type="component" value="Unassembled WGS sequence"/>
</dbReference>
<evidence type="ECO:0000313" key="2">
    <source>
        <dbReference type="Proteomes" id="UP000789508"/>
    </source>
</evidence>
<proteinExistence type="predicted"/>
<sequence>MSFTDLPESFSDVNFPSSKGMSKDLTEPTLRTIFKPLSRVYKSFTCVKGPNDINETLPTLQITDGEKRCNLRVGQLLDCFASLNVFGWWDREGLSLLLYFRNPNELKRAKEWIEAKNLGHIMLDSNSCTISDRRSETERARDLY</sequence>
<dbReference type="EMBL" id="CAJVPS010003241">
    <property type="protein sequence ID" value="CAG8585133.1"/>
    <property type="molecule type" value="Genomic_DNA"/>
</dbReference>
<accession>A0A9N9C287</accession>
<dbReference type="AlphaFoldDB" id="A0A9N9C287"/>
<evidence type="ECO:0000313" key="1">
    <source>
        <dbReference type="EMBL" id="CAG8585133.1"/>
    </source>
</evidence>
<keyword evidence="2" id="KW-1185">Reference proteome</keyword>
<dbReference type="OrthoDB" id="2429066at2759"/>
<organism evidence="1 2">
    <name type="scientific">Ambispora leptoticha</name>
    <dbReference type="NCBI Taxonomy" id="144679"/>
    <lineage>
        <taxon>Eukaryota</taxon>
        <taxon>Fungi</taxon>
        <taxon>Fungi incertae sedis</taxon>
        <taxon>Mucoromycota</taxon>
        <taxon>Glomeromycotina</taxon>
        <taxon>Glomeromycetes</taxon>
        <taxon>Archaeosporales</taxon>
        <taxon>Ambisporaceae</taxon>
        <taxon>Ambispora</taxon>
    </lineage>
</organism>